<dbReference type="Proteomes" id="UP000314294">
    <property type="component" value="Unassembled WGS sequence"/>
</dbReference>
<sequence length="196" mass="21153">MSSHVRTGRSGQTSLRHQAGLSSPERVRGVAKRQRITMRGAARRRERDGASNWLSSPRFSAVSQLAVKAAEEAGVSDLSGSWMTAGGLSLRGASAVWSELEVAPLELSNATLLANVHRWLTHATSYHYLTSSIASLEVQVTVRRIRVAFQRRVVTESSPTCPDNSAARVLLNRNTSAASRLLPAPATGKCFCLTKA</sequence>
<dbReference type="EMBL" id="SRLO01000243">
    <property type="protein sequence ID" value="TNN64962.1"/>
    <property type="molecule type" value="Genomic_DNA"/>
</dbReference>
<feature type="compositionally biased region" description="Polar residues" evidence="1">
    <location>
        <begin position="1"/>
        <end position="16"/>
    </location>
</feature>
<accession>A0A4Z2HJC2</accession>
<evidence type="ECO:0000256" key="1">
    <source>
        <dbReference type="SAM" id="MobiDB-lite"/>
    </source>
</evidence>
<name>A0A4Z2HJC2_9TELE</name>
<gene>
    <name evidence="2" type="ORF">EYF80_024846</name>
</gene>
<feature type="region of interest" description="Disordered" evidence="1">
    <location>
        <begin position="1"/>
        <end position="49"/>
    </location>
</feature>
<comment type="caution">
    <text evidence="2">The sequence shown here is derived from an EMBL/GenBank/DDBJ whole genome shotgun (WGS) entry which is preliminary data.</text>
</comment>
<reference evidence="2 3" key="1">
    <citation type="submission" date="2019-03" db="EMBL/GenBank/DDBJ databases">
        <title>First draft genome of Liparis tanakae, snailfish: a comprehensive survey of snailfish specific genes.</title>
        <authorList>
            <person name="Kim W."/>
            <person name="Song I."/>
            <person name="Jeong J.-H."/>
            <person name="Kim D."/>
            <person name="Kim S."/>
            <person name="Ryu S."/>
            <person name="Song J.Y."/>
            <person name="Lee S.K."/>
        </authorList>
    </citation>
    <scope>NUCLEOTIDE SEQUENCE [LARGE SCALE GENOMIC DNA]</scope>
    <source>
        <tissue evidence="2">Muscle</tissue>
    </source>
</reference>
<proteinExistence type="predicted"/>
<evidence type="ECO:0000313" key="3">
    <source>
        <dbReference type="Proteomes" id="UP000314294"/>
    </source>
</evidence>
<organism evidence="2 3">
    <name type="scientific">Liparis tanakae</name>
    <name type="common">Tanaka's snailfish</name>
    <dbReference type="NCBI Taxonomy" id="230148"/>
    <lineage>
        <taxon>Eukaryota</taxon>
        <taxon>Metazoa</taxon>
        <taxon>Chordata</taxon>
        <taxon>Craniata</taxon>
        <taxon>Vertebrata</taxon>
        <taxon>Euteleostomi</taxon>
        <taxon>Actinopterygii</taxon>
        <taxon>Neopterygii</taxon>
        <taxon>Teleostei</taxon>
        <taxon>Neoteleostei</taxon>
        <taxon>Acanthomorphata</taxon>
        <taxon>Eupercaria</taxon>
        <taxon>Perciformes</taxon>
        <taxon>Cottioidei</taxon>
        <taxon>Cottales</taxon>
        <taxon>Liparidae</taxon>
        <taxon>Liparis</taxon>
    </lineage>
</organism>
<feature type="compositionally biased region" description="Basic residues" evidence="1">
    <location>
        <begin position="29"/>
        <end position="42"/>
    </location>
</feature>
<keyword evidence="3" id="KW-1185">Reference proteome</keyword>
<protein>
    <submittedName>
        <fullName evidence="2">Uncharacterized protein</fullName>
    </submittedName>
</protein>
<dbReference type="AlphaFoldDB" id="A0A4Z2HJC2"/>
<evidence type="ECO:0000313" key="2">
    <source>
        <dbReference type="EMBL" id="TNN64962.1"/>
    </source>
</evidence>